<evidence type="ECO:0000313" key="1">
    <source>
        <dbReference type="EnsemblMetazoa" id="Aqu2.1.13676_001"/>
    </source>
</evidence>
<dbReference type="SUPFAM" id="SSF88723">
    <property type="entry name" value="PIN domain-like"/>
    <property type="match status" value="1"/>
</dbReference>
<organism evidence="1">
    <name type="scientific">Amphimedon queenslandica</name>
    <name type="common">Sponge</name>
    <dbReference type="NCBI Taxonomy" id="400682"/>
    <lineage>
        <taxon>Eukaryota</taxon>
        <taxon>Metazoa</taxon>
        <taxon>Porifera</taxon>
        <taxon>Demospongiae</taxon>
        <taxon>Heteroscleromorpha</taxon>
        <taxon>Haplosclerida</taxon>
        <taxon>Niphatidae</taxon>
        <taxon>Amphimedon</taxon>
    </lineage>
</organism>
<dbReference type="InterPro" id="IPR029060">
    <property type="entry name" value="PIN-like_dom_sf"/>
</dbReference>
<protein>
    <recommendedName>
        <fullName evidence="2">XPG-I domain-containing protein</fullName>
    </recommendedName>
</protein>
<name>A0A1X7TG57_AMPQE</name>
<evidence type="ECO:0008006" key="2">
    <source>
        <dbReference type="Google" id="ProtNLM"/>
    </source>
</evidence>
<sequence length="91" mass="10390">MPPDGKYEKLERRSIDKIKRTTCHPLHTENIFCEVLKEFGDCVQVTFADREADSDTASLANHYHCPVLANDFDYSMFNLDEGIYSIGSKTV</sequence>
<reference evidence="1" key="1">
    <citation type="submission" date="2017-05" db="UniProtKB">
        <authorList>
            <consortium name="EnsemblMetazoa"/>
        </authorList>
    </citation>
    <scope>IDENTIFICATION</scope>
</reference>
<dbReference type="InParanoid" id="A0A1X7TG57"/>
<proteinExistence type="predicted"/>
<accession>A0A1X7TG57</accession>
<dbReference type="AlphaFoldDB" id="A0A1X7TG57"/>
<dbReference type="EnsemblMetazoa" id="Aqu2.1.13676_001">
    <property type="protein sequence ID" value="Aqu2.1.13676_001"/>
    <property type="gene ID" value="Aqu2.1.13676"/>
</dbReference>